<feature type="transmembrane region" description="Helical" evidence="1">
    <location>
        <begin position="48"/>
        <end position="66"/>
    </location>
</feature>
<keyword evidence="1" id="KW-1133">Transmembrane helix</keyword>
<sequence length="67" mass="7694">MNYIFLADFLELIGGILIAFTVISVHHKILHDHKIDDNVFVTIRREQILAIIGIVLLITAFLIKYFA</sequence>
<comment type="caution">
    <text evidence="2">The sequence shown here is derived from an EMBL/GenBank/DDBJ whole genome shotgun (WGS) entry which is preliminary data.</text>
</comment>
<organism evidence="2 3">
    <name type="scientific">Candidatus Dojkabacteria bacterium</name>
    <dbReference type="NCBI Taxonomy" id="2099670"/>
    <lineage>
        <taxon>Bacteria</taxon>
        <taxon>Candidatus Dojkabacteria</taxon>
    </lineage>
</organism>
<proteinExistence type="predicted"/>
<gene>
    <name evidence="2" type="ORF">KC678_01880</name>
</gene>
<reference evidence="2" key="1">
    <citation type="submission" date="2020-04" db="EMBL/GenBank/DDBJ databases">
        <authorList>
            <person name="Zhang T."/>
        </authorList>
    </citation>
    <scope>NUCLEOTIDE SEQUENCE</scope>
    <source>
        <strain evidence="2">HKST-UBA13</strain>
    </source>
</reference>
<dbReference type="EMBL" id="JAGQLJ010000040">
    <property type="protein sequence ID" value="MCA9380988.1"/>
    <property type="molecule type" value="Genomic_DNA"/>
</dbReference>
<reference evidence="2" key="2">
    <citation type="journal article" date="2021" name="Microbiome">
        <title>Successional dynamics and alternative stable states in a saline activated sludge microbial community over 9 years.</title>
        <authorList>
            <person name="Wang Y."/>
            <person name="Ye J."/>
            <person name="Ju F."/>
            <person name="Liu L."/>
            <person name="Boyd J.A."/>
            <person name="Deng Y."/>
            <person name="Parks D.H."/>
            <person name="Jiang X."/>
            <person name="Yin X."/>
            <person name="Woodcroft B.J."/>
            <person name="Tyson G.W."/>
            <person name="Hugenholtz P."/>
            <person name="Polz M.F."/>
            <person name="Zhang T."/>
        </authorList>
    </citation>
    <scope>NUCLEOTIDE SEQUENCE</scope>
    <source>
        <strain evidence="2">HKST-UBA13</strain>
    </source>
</reference>
<accession>A0A955L196</accession>
<feature type="transmembrane region" description="Helical" evidence="1">
    <location>
        <begin position="6"/>
        <end position="27"/>
    </location>
</feature>
<evidence type="ECO:0000313" key="2">
    <source>
        <dbReference type="EMBL" id="MCA9380988.1"/>
    </source>
</evidence>
<keyword evidence="1" id="KW-0472">Membrane</keyword>
<evidence type="ECO:0000313" key="3">
    <source>
        <dbReference type="Proteomes" id="UP000775877"/>
    </source>
</evidence>
<dbReference type="Proteomes" id="UP000775877">
    <property type="component" value="Unassembled WGS sequence"/>
</dbReference>
<evidence type="ECO:0000256" key="1">
    <source>
        <dbReference type="SAM" id="Phobius"/>
    </source>
</evidence>
<keyword evidence="1" id="KW-0812">Transmembrane</keyword>
<name>A0A955L196_9BACT</name>
<protein>
    <submittedName>
        <fullName evidence="2">Uncharacterized protein</fullName>
    </submittedName>
</protein>
<dbReference type="AlphaFoldDB" id="A0A955L196"/>